<keyword evidence="4" id="KW-0378">Hydrolase</keyword>
<dbReference type="AlphaFoldDB" id="A0A9X3MN74"/>
<dbReference type="GO" id="GO:0006508">
    <property type="term" value="P:proteolysis"/>
    <property type="evidence" value="ECO:0007669"/>
    <property type="project" value="UniProtKB-KW"/>
</dbReference>
<dbReference type="RefSeq" id="WP_270037958.1">
    <property type="nucleotide sequence ID" value="NZ_JAPDOD010000002.1"/>
</dbReference>
<evidence type="ECO:0000256" key="5">
    <source>
        <dbReference type="ARBA" id="ARBA00022825"/>
    </source>
</evidence>
<dbReference type="EMBL" id="JAPDOD010000002">
    <property type="protein sequence ID" value="MDA0159282.1"/>
    <property type="molecule type" value="Genomic_DNA"/>
</dbReference>
<comment type="cofactor">
    <cofactor evidence="1">
        <name>Ca(2+)</name>
        <dbReference type="ChEBI" id="CHEBI:29108"/>
    </cofactor>
</comment>
<organism evidence="10 11">
    <name type="scientific">Solirubrobacter ginsenosidimutans</name>
    <dbReference type="NCBI Taxonomy" id="490573"/>
    <lineage>
        <taxon>Bacteria</taxon>
        <taxon>Bacillati</taxon>
        <taxon>Actinomycetota</taxon>
        <taxon>Thermoleophilia</taxon>
        <taxon>Solirubrobacterales</taxon>
        <taxon>Solirubrobacteraceae</taxon>
        <taxon>Solirubrobacter</taxon>
    </lineage>
</organism>
<dbReference type="Pfam" id="PF00082">
    <property type="entry name" value="Peptidase_S8"/>
    <property type="match status" value="1"/>
</dbReference>
<keyword evidence="11" id="KW-1185">Reference proteome</keyword>
<evidence type="ECO:0000313" key="10">
    <source>
        <dbReference type="EMBL" id="MDA0159282.1"/>
    </source>
</evidence>
<keyword evidence="6" id="KW-0106">Calcium</keyword>
<dbReference type="SUPFAM" id="SSF54897">
    <property type="entry name" value="Protease propeptides/inhibitors"/>
    <property type="match status" value="1"/>
</dbReference>
<evidence type="ECO:0000256" key="2">
    <source>
        <dbReference type="ARBA" id="ARBA00022670"/>
    </source>
</evidence>
<dbReference type="SMART" id="SM00944">
    <property type="entry name" value="Pro-kuma_activ"/>
    <property type="match status" value="1"/>
</dbReference>
<dbReference type="PROSITE" id="PS00138">
    <property type="entry name" value="SUBTILASE_SER"/>
    <property type="match status" value="1"/>
</dbReference>
<evidence type="ECO:0000256" key="8">
    <source>
        <dbReference type="SAM" id="SignalP"/>
    </source>
</evidence>
<dbReference type="Gene3D" id="3.40.50.200">
    <property type="entry name" value="Peptidase S8/S53 domain"/>
    <property type="match status" value="1"/>
</dbReference>
<feature type="domain" description="Peptidase S53" evidence="9">
    <location>
        <begin position="229"/>
        <end position="615"/>
    </location>
</feature>
<dbReference type="Proteomes" id="UP001149140">
    <property type="component" value="Unassembled WGS sequence"/>
</dbReference>
<keyword evidence="2" id="KW-0645">Protease</keyword>
<reference evidence="10" key="1">
    <citation type="submission" date="2022-10" db="EMBL/GenBank/DDBJ databases">
        <title>The WGS of Solirubrobacter ginsenosidimutans DSM 21036.</title>
        <authorList>
            <person name="Jiang Z."/>
        </authorList>
    </citation>
    <scope>NUCLEOTIDE SEQUENCE</scope>
    <source>
        <strain evidence="10">DSM 21036</strain>
    </source>
</reference>
<proteinExistence type="predicted"/>
<dbReference type="CDD" id="cd11377">
    <property type="entry name" value="Pro-peptidase_S53"/>
    <property type="match status" value="1"/>
</dbReference>
<keyword evidence="3" id="KW-0479">Metal-binding</keyword>
<feature type="chain" id="PRO_5040815539" evidence="8">
    <location>
        <begin position="35"/>
        <end position="615"/>
    </location>
</feature>
<comment type="caution">
    <text evidence="10">The sequence shown here is derived from an EMBL/GenBank/DDBJ whole genome shotgun (WGS) entry which is preliminary data.</text>
</comment>
<evidence type="ECO:0000313" key="11">
    <source>
        <dbReference type="Proteomes" id="UP001149140"/>
    </source>
</evidence>
<sequence length="615" mass="62448">MRGGWCREVVSRSRIWTSAATALALLAGAPAAFAASVDYGPISHSGLKNLGAASTSLKLPLQLGLIVSQSNLQNAVKAASDPSSSSYGKYPSLSTLQSKYGASSSKRNAVVNAFKSNGITATVDVTHLRVSATVSVSKAQKMFGTKWNVYKTSTGSKVALPVDTPKLPSGISGNVDTVAGMRVQLSSGSSSSVGRAAVVADGGTPTRTGTPAFGCVPTSFPAALASSSGLYPNQILTAYGIAPLQAAGLNGQGVGLAIVGEAPTPAADVNTFRSCFGTQGTALKIHNAGSIQPILESSLDAMVASMVAPALARFDLWVQPIDESDDDGDVEGFLLMLAQPLQATTNGTSLPAVISVSYGECESIVQPFTAARTLVERQLTATAALGITTVVAAGDTGSSACARGVPASQLTSSDKKPQVSWPASSPWVLAVGGTNLTLNADNTIASSGAWNDTAYPAPFEKTAGGGGGSSAFESRPWWQPAQPFASSSKRMVPDVSAFADASPGYPIVCSSGVKNCTGSGQSIAFVGGTSAATPLVAGMIALWNQQARSQGLPRPGFVPPLLTSLAQHNPQTVLDITQGTNALFGGSCCPTRTGFDLATGWGSPIANVIASALAR</sequence>
<dbReference type="InterPro" id="IPR000209">
    <property type="entry name" value="Peptidase_S8/S53_dom"/>
</dbReference>
<accession>A0A9X3MN74</accession>
<keyword evidence="5" id="KW-0720">Serine protease</keyword>
<name>A0A9X3MN74_9ACTN</name>
<dbReference type="InterPro" id="IPR015366">
    <property type="entry name" value="S53_propep"/>
</dbReference>
<keyword evidence="8" id="KW-0732">Signal</keyword>
<evidence type="ECO:0000256" key="7">
    <source>
        <dbReference type="ARBA" id="ARBA00023145"/>
    </source>
</evidence>
<evidence type="ECO:0000256" key="4">
    <source>
        <dbReference type="ARBA" id="ARBA00022801"/>
    </source>
</evidence>
<protein>
    <submittedName>
        <fullName evidence="10">S53 family peptidase</fullName>
    </submittedName>
</protein>
<dbReference type="GO" id="GO:0004252">
    <property type="term" value="F:serine-type endopeptidase activity"/>
    <property type="evidence" value="ECO:0007669"/>
    <property type="project" value="InterPro"/>
</dbReference>
<evidence type="ECO:0000256" key="3">
    <source>
        <dbReference type="ARBA" id="ARBA00022723"/>
    </source>
</evidence>
<dbReference type="PANTHER" id="PTHR14218:SF15">
    <property type="entry name" value="TRIPEPTIDYL-PEPTIDASE 1"/>
    <property type="match status" value="1"/>
</dbReference>
<dbReference type="SUPFAM" id="SSF52743">
    <property type="entry name" value="Subtilisin-like"/>
    <property type="match status" value="1"/>
</dbReference>
<evidence type="ECO:0000256" key="6">
    <source>
        <dbReference type="ARBA" id="ARBA00022837"/>
    </source>
</evidence>
<dbReference type="InterPro" id="IPR036852">
    <property type="entry name" value="Peptidase_S8/S53_dom_sf"/>
</dbReference>
<dbReference type="Pfam" id="PF09286">
    <property type="entry name" value="Pro-kuma_activ"/>
    <property type="match status" value="1"/>
</dbReference>
<dbReference type="GO" id="GO:0046872">
    <property type="term" value="F:metal ion binding"/>
    <property type="evidence" value="ECO:0007669"/>
    <property type="project" value="UniProtKB-KW"/>
</dbReference>
<dbReference type="InterPro" id="IPR030400">
    <property type="entry name" value="Sedolisin_dom"/>
</dbReference>
<feature type="signal peptide" evidence="8">
    <location>
        <begin position="1"/>
        <end position="34"/>
    </location>
</feature>
<evidence type="ECO:0000256" key="1">
    <source>
        <dbReference type="ARBA" id="ARBA00001913"/>
    </source>
</evidence>
<dbReference type="InterPro" id="IPR050819">
    <property type="entry name" value="Tripeptidyl-peptidase_I"/>
</dbReference>
<dbReference type="InterPro" id="IPR023828">
    <property type="entry name" value="Peptidase_S8_Ser-AS"/>
</dbReference>
<gene>
    <name evidence="10" type="ORF">OM076_03305</name>
</gene>
<dbReference type="CDD" id="cd04056">
    <property type="entry name" value="Peptidases_S53"/>
    <property type="match status" value="1"/>
</dbReference>
<dbReference type="PANTHER" id="PTHR14218">
    <property type="entry name" value="PROTEASE S8 TRIPEPTIDYL PEPTIDASE I CLN2"/>
    <property type="match status" value="1"/>
</dbReference>
<dbReference type="GO" id="GO:0008240">
    <property type="term" value="F:tripeptidyl-peptidase activity"/>
    <property type="evidence" value="ECO:0007669"/>
    <property type="project" value="TreeGrafter"/>
</dbReference>
<keyword evidence="7" id="KW-0865">Zymogen</keyword>
<evidence type="ECO:0000259" key="9">
    <source>
        <dbReference type="PROSITE" id="PS51695"/>
    </source>
</evidence>
<dbReference type="PROSITE" id="PS51695">
    <property type="entry name" value="SEDOLISIN"/>
    <property type="match status" value="1"/>
</dbReference>